<dbReference type="InterPro" id="IPR016874">
    <property type="entry name" value="TcmP-like"/>
</dbReference>
<dbReference type="InterPro" id="IPR029063">
    <property type="entry name" value="SAM-dependent_MTases_sf"/>
</dbReference>
<dbReference type="OrthoDB" id="9800233at2"/>
<evidence type="ECO:0000313" key="3">
    <source>
        <dbReference type="EMBL" id="RZQ65870.1"/>
    </source>
</evidence>
<dbReference type="Gene3D" id="3.40.50.150">
    <property type="entry name" value="Vaccinia Virus protein VP39"/>
    <property type="match status" value="1"/>
</dbReference>
<comment type="caution">
    <text evidence="3">The sequence shown here is derived from an EMBL/GenBank/DDBJ whole genome shotgun (WGS) entry which is preliminary data.</text>
</comment>
<evidence type="ECO:0000313" key="4">
    <source>
        <dbReference type="Proteomes" id="UP000292003"/>
    </source>
</evidence>
<dbReference type="RefSeq" id="WP_130473439.1">
    <property type="nucleotide sequence ID" value="NZ_SFCC01000001.1"/>
</dbReference>
<dbReference type="EMBL" id="SFCC01000001">
    <property type="protein sequence ID" value="RZQ65870.1"/>
    <property type="molecule type" value="Genomic_DNA"/>
</dbReference>
<dbReference type="SUPFAM" id="SSF53335">
    <property type="entry name" value="S-adenosyl-L-methionine-dependent methyltransferases"/>
    <property type="match status" value="1"/>
</dbReference>
<name>A0A4Q7JDA1_9PSEU</name>
<reference evidence="3 4" key="1">
    <citation type="submission" date="2019-02" db="EMBL/GenBank/DDBJ databases">
        <title>Draft genome sequence of Amycolatopsis sp. 8-3EHSu isolated from roots of Suaeda maritima.</title>
        <authorList>
            <person name="Duangmal K."/>
            <person name="Chantavorakit T."/>
        </authorList>
    </citation>
    <scope>NUCLEOTIDE SEQUENCE [LARGE SCALE GENOMIC DNA]</scope>
    <source>
        <strain evidence="3 4">8-3EHSu</strain>
    </source>
</reference>
<dbReference type="Pfam" id="PF04072">
    <property type="entry name" value="LCM"/>
    <property type="match status" value="1"/>
</dbReference>
<sequence>MTTGKVDLTGVESTMLVTLYLRALDSRAERPVLGDRFAADAVARIDYDWATLDKPAITRNRFMLALRARQFDDWTAGFLRRHPDATVLQLACGLDSRVFRLDLPEGIRWFDVDLPDVIALRRRLYDDAEGYRMLATSVTDEGWLDELPSGGPVLVIAEGLLMYLHEPEVARLLRRLTDRFGSGELLFDGVAPWVARTTQLAKKYLGRWYHYPAYWTATRGPADIVRWNPRLRHRDDVAVLAEYDRIPDPALRRFYRFGNRFAWFANYLRVFRAEF</sequence>
<dbReference type="Proteomes" id="UP000292003">
    <property type="component" value="Unassembled WGS sequence"/>
</dbReference>
<organism evidence="3 4">
    <name type="scientific">Amycolatopsis suaedae</name>
    <dbReference type="NCBI Taxonomy" id="2510978"/>
    <lineage>
        <taxon>Bacteria</taxon>
        <taxon>Bacillati</taxon>
        <taxon>Actinomycetota</taxon>
        <taxon>Actinomycetes</taxon>
        <taxon>Pseudonocardiales</taxon>
        <taxon>Pseudonocardiaceae</taxon>
        <taxon>Amycolatopsis</taxon>
    </lineage>
</organism>
<dbReference type="PANTHER" id="PTHR43619">
    <property type="entry name" value="S-ADENOSYL-L-METHIONINE-DEPENDENT METHYLTRANSFERASE YKTD-RELATED"/>
    <property type="match status" value="1"/>
</dbReference>
<evidence type="ECO:0000256" key="2">
    <source>
        <dbReference type="ARBA" id="ARBA00022679"/>
    </source>
</evidence>
<keyword evidence="2 3" id="KW-0808">Transferase</keyword>
<dbReference type="GO" id="GO:0008168">
    <property type="term" value="F:methyltransferase activity"/>
    <property type="evidence" value="ECO:0007669"/>
    <property type="project" value="UniProtKB-KW"/>
</dbReference>
<dbReference type="PANTHER" id="PTHR43619:SF2">
    <property type="entry name" value="S-ADENOSYL-L-METHIONINE-DEPENDENT METHYLTRANSFERASES SUPERFAMILY PROTEIN"/>
    <property type="match status" value="1"/>
</dbReference>
<dbReference type="PIRSF" id="PIRSF028177">
    <property type="entry name" value="Polyketide_synth_Omtfrase_TcmP"/>
    <property type="match status" value="1"/>
</dbReference>
<proteinExistence type="predicted"/>
<dbReference type="AlphaFoldDB" id="A0A4Q7JDA1"/>
<dbReference type="InterPro" id="IPR007213">
    <property type="entry name" value="Ppm1/Ppm2/Tcmp"/>
</dbReference>
<evidence type="ECO:0000256" key="1">
    <source>
        <dbReference type="ARBA" id="ARBA00022603"/>
    </source>
</evidence>
<keyword evidence="4" id="KW-1185">Reference proteome</keyword>
<dbReference type="GO" id="GO:0032259">
    <property type="term" value="P:methylation"/>
    <property type="evidence" value="ECO:0007669"/>
    <property type="project" value="UniProtKB-KW"/>
</dbReference>
<accession>A0A4Q7JDA1</accession>
<protein>
    <submittedName>
        <fullName evidence="3">Class I SAM-dependent methyltransferase</fullName>
    </submittedName>
</protein>
<gene>
    <name evidence="3" type="ORF">EWH70_01990</name>
</gene>
<keyword evidence="1 3" id="KW-0489">Methyltransferase</keyword>